<dbReference type="PANTHER" id="PTHR45339:SF1">
    <property type="entry name" value="HYBRID SIGNAL TRANSDUCTION HISTIDINE KINASE J"/>
    <property type="match status" value="1"/>
</dbReference>
<dbReference type="Pfam" id="PF02518">
    <property type="entry name" value="HATPase_c"/>
    <property type="match status" value="1"/>
</dbReference>
<feature type="domain" description="Histidine kinase" evidence="13">
    <location>
        <begin position="189"/>
        <end position="405"/>
    </location>
</feature>
<feature type="domain" description="Response regulatory" evidence="14">
    <location>
        <begin position="11"/>
        <end position="125"/>
    </location>
</feature>
<evidence type="ECO:0000313" key="16">
    <source>
        <dbReference type="Proteomes" id="UP000189670"/>
    </source>
</evidence>
<dbReference type="PROSITE" id="PS50109">
    <property type="entry name" value="HIS_KIN"/>
    <property type="match status" value="1"/>
</dbReference>
<evidence type="ECO:0000256" key="12">
    <source>
        <dbReference type="SAM" id="Coils"/>
    </source>
</evidence>
<dbReference type="Proteomes" id="UP000189670">
    <property type="component" value="Unassembled WGS sequence"/>
</dbReference>
<evidence type="ECO:0000259" key="14">
    <source>
        <dbReference type="PROSITE" id="PS50110"/>
    </source>
</evidence>
<feature type="modified residue" description="4-aspartylphosphate" evidence="11">
    <location>
        <position position="60"/>
    </location>
</feature>
<evidence type="ECO:0000256" key="11">
    <source>
        <dbReference type="PROSITE-ProRule" id="PRU00169"/>
    </source>
</evidence>
<gene>
    <name evidence="15" type="ORF">OMM_11121</name>
</gene>
<evidence type="ECO:0000256" key="7">
    <source>
        <dbReference type="ARBA" id="ARBA00022840"/>
    </source>
</evidence>
<dbReference type="InterPro" id="IPR004358">
    <property type="entry name" value="Sig_transdc_His_kin-like_C"/>
</dbReference>
<evidence type="ECO:0000259" key="13">
    <source>
        <dbReference type="PROSITE" id="PS50109"/>
    </source>
</evidence>
<feature type="modified residue" description="4-aspartylphosphate" evidence="11">
    <location>
        <position position="477"/>
    </location>
</feature>
<dbReference type="Gene3D" id="3.30.565.10">
    <property type="entry name" value="Histidine kinase-like ATPase, C-terminal domain"/>
    <property type="match status" value="1"/>
</dbReference>
<keyword evidence="6 15" id="KW-0418">Kinase</keyword>
<evidence type="ECO:0000256" key="1">
    <source>
        <dbReference type="ARBA" id="ARBA00000085"/>
    </source>
</evidence>
<evidence type="ECO:0000256" key="6">
    <source>
        <dbReference type="ARBA" id="ARBA00022777"/>
    </source>
</evidence>
<evidence type="ECO:0000256" key="5">
    <source>
        <dbReference type="ARBA" id="ARBA00022741"/>
    </source>
</evidence>
<reference evidence="16" key="1">
    <citation type="submission" date="2012-11" db="EMBL/GenBank/DDBJ databases">
        <authorList>
            <person name="Lucero-Rivera Y.E."/>
            <person name="Tovar-Ramirez D."/>
        </authorList>
    </citation>
    <scope>NUCLEOTIDE SEQUENCE [LARGE SCALE GENOMIC DNA]</scope>
    <source>
        <strain evidence="16">Araruama</strain>
    </source>
</reference>
<dbReference type="InterPro" id="IPR036890">
    <property type="entry name" value="HATPase_C_sf"/>
</dbReference>
<dbReference type="Pfam" id="PF00072">
    <property type="entry name" value="Response_reg"/>
    <property type="match status" value="2"/>
</dbReference>
<protein>
    <recommendedName>
        <fullName evidence="10">Sensory/regulatory protein RpfC</fullName>
        <ecNumber evidence="2">2.7.13.3</ecNumber>
    </recommendedName>
</protein>
<dbReference type="GO" id="GO:0005524">
    <property type="term" value="F:ATP binding"/>
    <property type="evidence" value="ECO:0007669"/>
    <property type="project" value="UniProtKB-KW"/>
</dbReference>
<dbReference type="PROSITE" id="PS50110">
    <property type="entry name" value="RESPONSE_REGULATORY"/>
    <property type="match status" value="2"/>
</dbReference>
<dbReference type="SMART" id="SM00388">
    <property type="entry name" value="HisKA"/>
    <property type="match status" value="1"/>
</dbReference>
<dbReference type="CDD" id="cd16922">
    <property type="entry name" value="HATPase_EvgS-ArcB-TorS-like"/>
    <property type="match status" value="1"/>
</dbReference>
<evidence type="ECO:0000256" key="10">
    <source>
        <dbReference type="ARBA" id="ARBA00068150"/>
    </source>
</evidence>
<feature type="domain" description="Response regulatory" evidence="14">
    <location>
        <begin position="428"/>
        <end position="544"/>
    </location>
</feature>
<dbReference type="SUPFAM" id="SSF55874">
    <property type="entry name" value="ATPase domain of HSP90 chaperone/DNA topoisomerase II/histidine kinase"/>
    <property type="match status" value="1"/>
</dbReference>
<evidence type="ECO:0000256" key="3">
    <source>
        <dbReference type="ARBA" id="ARBA00022553"/>
    </source>
</evidence>
<sequence>MQKLFDHNTIKILLVDDEPEYVKIFQKIIKKNYPNVQVANSGKQALEYIQANTPDIVITDICMPGMDGVTLMNQTLAIFPDIRFIGITGYDSVDRAIDFLKQGGVDYLHKPIDMEVIHLSIENAINKVYLHANLKKAYEDLIKKNETLQMEVNERKKIESYLLDTQIELQKAKETAEHANQAKSEFLAKMSHELRTPLNGILGYTQLLQREKNQSRLQERANKTIHSCAEHLLLMINDILDLSKIEVNRLTLQPAPFSLPYLLQNIADIISMNARAKQLEFDYQQLSNIPTSVIGDVKCLRQVLMNLLNNAVKFTQKGWVVLKVKYASSMLECHVEDTGIGIQKNHLKHIFKPFHQINDKRLESGGTGLGLCISQQLIEMMGGEIFVESQLNVGSFFWFKIKLEESHSIMEKPLEKKHRKGYRGNRKRILIVDDAEDNLTVLEDMLISYGFIVHKARDGNESIQAVLEWRPHLVIMDLVLPQMDGYKATQEIRNTEWGKIIPILACSATVGEVVRQLSLASGCNDFIGKPITCDTLLDLLDQYLSIEWTYETVQAEEPPLVKEIIFPPEKYLKQLKQMLVEGDVLGIQDWSESLIDTHHEYIAFGEHVNHLARQLQLTDIQEFISR</sequence>
<dbReference type="InterPro" id="IPR003594">
    <property type="entry name" value="HATPase_dom"/>
</dbReference>
<proteinExistence type="predicted"/>
<dbReference type="EC" id="2.7.13.3" evidence="2"/>
<dbReference type="InterPro" id="IPR036097">
    <property type="entry name" value="HisK_dim/P_sf"/>
</dbReference>
<comment type="caution">
    <text evidence="15">The sequence shown here is derived from an EMBL/GenBank/DDBJ whole genome shotgun (WGS) entry which is preliminary data.</text>
</comment>
<keyword evidence="3 11" id="KW-0597">Phosphoprotein</keyword>
<organism evidence="15 16">
    <name type="scientific">Candidatus Magnetoglobus multicellularis str. Araruama</name>
    <dbReference type="NCBI Taxonomy" id="890399"/>
    <lineage>
        <taxon>Bacteria</taxon>
        <taxon>Pseudomonadati</taxon>
        <taxon>Thermodesulfobacteriota</taxon>
        <taxon>Desulfobacteria</taxon>
        <taxon>Desulfobacterales</taxon>
        <taxon>Desulfobacteraceae</taxon>
        <taxon>Candidatus Magnetoglobus</taxon>
    </lineage>
</organism>
<name>A0A1V1NZ94_9BACT</name>
<accession>A0A1V1NZ94</accession>
<comment type="subunit">
    <text evidence="9">At low DSF concentrations, interacts with RpfF.</text>
</comment>
<evidence type="ECO:0000256" key="2">
    <source>
        <dbReference type="ARBA" id="ARBA00012438"/>
    </source>
</evidence>
<dbReference type="PANTHER" id="PTHR45339">
    <property type="entry name" value="HYBRID SIGNAL TRANSDUCTION HISTIDINE KINASE J"/>
    <property type="match status" value="1"/>
</dbReference>
<comment type="catalytic activity">
    <reaction evidence="1">
        <text>ATP + protein L-histidine = ADP + protein N-phospho-L-histidine.</text>
        <dbReference type="EC" id="2.7.13.3"/>
    </reaction>
</comment>
<evidence type="ECO:0000256" key="8">
    <source>
        <dbReference type="ARBA" id="ARBA00023012"/>
    </source>
</evidence>
<dbReference type="SUPFAM" id="SSF52172">
    <property type="entry name" value="CheY-like"/>
    <property type="match status" value="2"/>
</dbReference>
<dbReference type="SMART" id="SM00448">
    <property type="entry name" value="REC"/>
    <property type="match status" value="2"/>
</dbReference>
<keyword evidence="8" id="KW-0902">Two-component regulatory system</keyword>
<feature type="coiled-coil region" evidence="12">
    <location>
        <begin position="131"/>
        <end position="189"/>
    </location>
</feature>
<keyword evidence="12" id="KW-0175">Coiled coil</keyword>
<dbReference type="Gene3D" id="1.10.287.130">
    <property type="match status" value="1"/>
</dbReference>
<dbReference type="FunFam" id="1.10.287.130:FF:000002">
    <property type="entry name" value="Two-component osmosensing histidine kinase"/>
    <property type="match status" value="1"/>
</dbReference>
<keyword evidence="4" id="KW-0808">Transferase</keyword>
<dbReference type="AlphaFoldDB" id="A0A1V1NZ94"/>
<dbReference type="FunFam" id="3.30.565.10:FF:000010">
    <property type="entry name" value="Sensor histidine kinase RcsC"/>
    <property type="match status" value="1"/>
</dbReference>
<dbReference type="Pfam" id="PF00512">
    <property type="entry name" value="HisKA"/>
    <property type="match status" value="1"/>
</dbReference>
<keyword evidence="5" id="KW-0547">Nucleotide-binding</keyword>
<dbReference type="InterPro" id="IPR011006">
    <property type="entry name" value="CheY-like_superfamily"/>
</dbReference>
<dbReference type="SMART" id="SM00387">
    <property type="entry name" value="HATPase_c"/>
    <property type="match status" value="1"/>
</dbReference>
<keyword evidence="7" id="KW-0067">ATP-binding</keyword>
<dbReference type="InterPro" id="IPR003661">
    <property type="entry name" value="HisK_dim/P_dom"/>
</dbReference>
<dbReference type="InterPro" id="IPR005467">
    <property type="entry name" value="His_kinase_dom"/>
</dbReference>
<evidence type="ECO:0000256" key="4">
    <source>
        <dbReference type="ARBA" id="ARBA00022679"/>
    </source>
</evidence>
<dbReference type="CDD" id="cd17546">
    <property type="entry name" value="REC_hyHK_CKI1_RcsC-like"/>
    <property type="match status" value="1"/>
</dbReference>
<dbReference type="CDD" id="cd17536">
    <property type="entry name" value="REC_YesN-like"/>
    <property type="match status" value="1"/>
</dbReference>
<evidence type="ECO:0000256" key="9">
    <source>
        <dbReference type="ARBA" id="ARBA00064003"/>
    </source>
</evidence>
<dbReference type="EMBL" id="ATBP01001177">
    <property type="protein sequence ID" value="ETR67873.1"/>
    <property type="molecule type" value="Genomic_DNA"/>
</dbReference>
<dbReference type="GO" id="GO:0000155">
    <property type="term" value="F:phosphorelay sensor kinase activity"/>
    <property type="evidence" value="ECO:0007669"/>
    <property type="project" value="InterPro"/>
</dbReference>
<dbReference type="Gene3D" id="3.40.50.2300">
    <property type="match status" value="2"/>
</dbReference>
<evidence type="ECO:0000313" key="15">
    <source>
        <dbReference type="EMBL" id="ETR67873.1"/>
    </source>
</evidence>
<dbReference type="CDD" id="cd00082">
    <property type="entry name" value="HisKA"/>
    <property type="match status" value="1"/>
</dbReference>
<dbReference type="SUPFAM" id="SSF47384">
    <property type="entry name" value="Homodimeric domain of signal transducing histidine kinase"/>
    <property type="match status" value="1"/>
</dbReference>
<dbReference type="PRINTS" id="PR00344">
    <property type="entry name" value="BCTRLSENSOR"/>
</dbReference>
<dbReference type="InterPro" id="IPR001789">
    <property type="entry name" value="Sig_transdc_resp-reg_receiver"/>
</dbReference>